<protein>
    <recommendedName>
        <fullName evidence="3">Enoyl-CoA hydratase/isomerase family protein</fullName>
    </recommendedName>
</protein>
<dbReference type="Gene3D" id="3.90.226.10">
    <property type="entry name" value="2-enoyl-CoA Hydratase, Chain A, domain 1"/>
    <property type="match status" value="1"/>
</dbReference>
<evidence type="ECO:0000313" key="2">
    <source>
        <dbReference type="Proteomes" id="UP000319769"/>
    </source>
</evidence>
<dbReference type="Proteomes" id="UP000319769">
    <property type="component" value="Unassembled WGS sequence"/>
</dbReference>
<dbReference type="AlphaFoldDB" id="A0A5N0V4N1"/>
<organism evidence="1 2">
    <name type="scientific">Amycolatopsis acidicola</name>
    <dbReference type="NCBI Taxonomy" id="2596893"/>
    <lineage>
        <taxon>Bacteria</taxon>
        <taxon>Bacillati</taxon>
        <taxon>Actinomycetota</taxon>
        <taxon>Actinomycetes</taxon>
        <taxon>Pseudonocardiales</taxon>
        <taxon>Pseudonocardiaceae</taxon>
        <taxon>Amycolatopsis</taxon>
    </lineage>
</organism>
<dbReference type="RefSeq" id="WP_144751802.1">
    <property type="nucleotide sequence ID" value="NZ_VMNW02000025.1"/>
</dbReference>
<dbReference type="SUPFAM" id="SSF52096">
    <property type="entry name" value="ClpP/crotonase"/>
    <property type="match status" value="1"/>
</dbReference>
<dbReference type="EMBL" id="VMNW02000025">
    <property type="protein sequence ID" value="KAA9160043.1"/>
    <property type="molecule type" value="Genomic_DNA"/>
</dbReference>
<gene>
    <name evidence="1" type="ORF">FPZ12_018295</name>
</gene>
<evidence type="ECO:0008006" key="3">
    <source>
        <dbReference type="Google" id="ProtNLM"/>
    </source>
</evidence>
<dbReference type="OrthoDB" id="3632666at2"/>
<evidence type="ECO:0000313" key="1">
    <source>
        <dbReference type="EMBL" id="KAA9160043.1"/>
    </source>
</evidence>
<sequence>MLDVEYWTAAALVRIRRAPRGVLSADLLDGLGAAVGYIGDRPIVLTGSGGVFAPDLDPAPEAASRLADVLSAFRAHASPVVAAINGDAIGAGYALASAARARVMSGGDICPVPGGSRFSVAAALAEGLVERACAPADLLGEALHLARSLDDRHPAVPVGG</sequence>
<dbReference type="InterPro" id="IPR029045">
    <property type="entry name" value="ClpP/crotonase-like_dom_sf"/>
</dbReference>
<reference evidence="1" key="1">
    <citation type="submission" date="2019-09" db="EMBL/GenBank/DDBJ databases">
        <authorList>
            <person name="Teo W.F.A."/>
            <person name="Duangmal K."/>
        </authorList>
    </citation>
    <scope>NUCLEOTIDE SEQUENCE [LARGE SCALE GENOMIC DNA]</scope>
    <source>
        <strain evidence="1">K81G1</strain>
    </source>
</reference>
<accession>A0A5N0V4N1</accession>
<comment type="caution">
    <text evidence="1">The sequence shown here is derived from an EMBL/GenBank/DDBJ whole genome shotgun (WGS) entry which is preliminary data.</text>
</comment>
<keyword evidence="2" id="KW-1185">Reference proteome</keyword>
<name>A0A5N0V4N1_9PSEU</name>
<proteinExistence type="predicted"/>